<evidence type="ECO:0000313" key="2">
    <source>
        <dbReference type="EMBL" id="OVA14617.1"/>
    </source>
</evidence>
<dbReference type="InParanoid" id="A0A200QVX0"/>
<dbReference type="OrthoDB" id="1907176at2759"/>
<dbReference type="PANTHER" id="PTHR33924:SF1">
    <property type="entry name" value="DNA-DIRECTED RNA POLYMERASE SUBUNIT BETA"/>
    <property type="match status" value="1"/>
</dbReference>
<dbReference type="EMBL" id="MVGT01001027">
    <property type="protein sequence ID" value="OVA14617.1"/>
    <property type="molecule type" value="Genomic_DNA"/>
</dbReference>
<feature type="region of interest" description="Disordered" evidence="1">
    <location>
        <begin position="181"/>
        <end position="209"/>
    </location>
</feature>
<keyword evidence="3" id="KW-1185">Reference proteome</keyword>
<dbReference type="FunCoup" id="A0A200QVX0">
    <property type="interactions" value="1761"/>
</dbReference>
<reference evidence="2 3" key="1">
    <citation type="journal article" date="2017" name="Mol. Plant">
        <title>The Genome of Medicinal Plant Macleaya cordata Provides New Insights into Benzylisoquinoline Alkaloids Metabolism.</title>
        <authorList>
            <person name="Liu X."/>
            <person name="Liu Y."/>
            <person name="Huang P."/>
            <person name="Ma Y."/>
            <person name="Qing Z."/>
            <person name="Tang Q."/>
            <person name="Cao H."/>
            <person name="Cheng P."/>
            <person name="Zheng Y."/>
            <person name="Yuan Z."/>
            <person name="Zhou Y."/>
            <person name="Liu J."/>
            <person name="Tang Z."/>
            <person name="Zhuo Y."/>
            <person name="Zhang Y."/>
            <person name="Yu L."/>
            <person name="Huang J."/>
            <person name="Yang P."/>
            <person name="Peng Q."/>
            <person name="Zhang J."/>
            <person name="Jiang W."/>
            <person name="Zhang Z."/>
            <person name="Lin K."/>
            <person name="Ro D.K."/>
            <person name="Chen X."/>
            <person name="Xiong X."/>
            <person name="Shang Y."/>
            <person name="Huang S."/>
            <person name="Zeng J."/>
        </authorList>
    </citation>
    <scope>NUCLEOTIDE SEQUENCE [LARGE SCALE GENOMIC DNA]</scope>
    <source>
        <strain evidence="3">cv. BLH2017</strain>
        <tissue evidence="2">Root</tissue>
    </source>
</reference>
<feature type="compositionally biased region" description="Low complexity" evidence="1">
    <location>
        <begin position="263"/>
        <end position="278"/>
    </location>
</feature>
<dbReference type="AlphaFoldDB" id="A0A200QVX0"/>
<dbReference type="OMA" id="KACSCTF"/>
<evidence type="ECO:0000313" key="3">
    <source>
        <dbReference type="Proteomes" id="UP000195402"/>
    </source>
</evidence>
<gene>
    <name evidence="2" type="ORF">BVC80_1815g11</name>
</gene>
<evidence type="ECO:0000256" key="1">
    <source>
        <dbReference type="SAM" id="MobiDB-lite"/>
    </source>
</evidence>
<accession>A0A200QVX0</accession>
<dbReference type="PANTHER" id="PTHR33924">
    <property type="entry name" value="CATION-TRANSPORTING ATPASE"/>
    <property type="match status" value="1"/>
</dbReference>
<feature type="region of interest" description="Disordered" evidence="1">
    <location>
        <begin position="236"/>
        <end position="278"/>
    </location>
</feature>
<name>A0A200QVX0_MACCD</name>
<proteinExistence type="predicted"/>
<organism evidence="2 3">
    <name type="scientific">Macleaya cordata</name>
    <name type="common">Five-seeded plume-poppy</name>
    <name type="synonym">Bocconia cordata</name>
    <dbReference type="NCBI Taxonomy" id="56857"/>
    <lineage>
        <taxon>Eukaryota</taxon>
        <taxon>Viridiplantae</taxon>
        <taxon>Streptophyta</taxon>
        <taxon>Embryophyta</taxon>
        <taxon>Tracheophyta</taxon>
        <taxon>Spermatophyta</taxon>
        <taxon>Magnoliopsida</taxon>
        <taxon>Ranunculales</taxon>
        <taxon>Papaveraceae</taxon>
        <taxon>Papaveroideae</taxon>
        <taxon>Macleaya</taxon>
    </lineage>
</organism>
<comment type="caution">
    <text evidence="2">The sequence shown here is derived from an EMBL/GenBank/DDBJ whole genome shotgun (WGS) entry which is preliminary data.</text>
</comment>
<sequence length="425" mass="45866">MVEDCPSDGSLRKRPALADVTNSDGSLRKRPALTDVTNSDGSPRKRPALADVTNRQAKRGFVPLPTNSTGKNGSGCRENVGNVERNSGLVKKVFQGPEENSVKTKPISEFVEEVSERDFHLSKAKQVCSSNNPGFAGQALQANTSSGISRVPSEIKEPSRLVKINLCFENDEAVRQGVLKKGDAPKNSGTSSVSMHVGDGQCSNDGKSSSDIIVGSEKCKDNKEIANPDVATDVIELDSSNEELTTNIVGNDGEGMDDDDLTSNKSSSSLGLEPSASSSSKVFESETCMAFNGDGGSDSSTGLDLLKACSCSFCLKAAHIWSDLHYQDAKGRIAALKKSRKEVRSLVEKSSIPADFAKFCQGNSNKSMKLEFDLMNRWRSLFLHTEDILVRESNQLQSSLLTLKDLRGNCKADLEMITRDPSNKK</sequence>
<dbReference type="STRING" id="56857.A0A200QVX0"/>
<feature type="region of interest" description="Disordered" evidence="1">
    <location>
        <begin position="1"/>
        <end position="81"/>
    </location>
</feature>
<dbReference type="Proteomes" id="UP000195402">
    <property type="component" value="Unassembled WGS sequence"/>
</dbReference>
<protein>
    <submittedName>
        <fullName evidence="2">Uncharacterized protein</fullName>
    </submittedName>
</protein>